<dbReference type="InterPro" id="IPR046904">
    <property type="entry name" value="ABC-3C_MC2"/>
</dbReference>
<name>A0A1T4S3U3_VIBCI</name>
<organism evidence="1 2">
    <name type="scientific">Vibrio cincinnatiensis DSM 19608</name>
    <dbReference type="NCBI Taxonomy" id="1123491"/>
    <lineage>
        <taxon>Bacteria</taxon>
        <taxon>Pseudomonadati</taxon>
        <taxon>Pseudomonadota</taxon>
        <taxon>Gammaproteobacteria</taxon>
        <taxon>Vibrionales</taxon>
        <taxon>Vibrionaceae</taxon>
        <taxon>Vibrio</taxon>
    </lineage>
</organism>
<dbReference type="Proteomes" id="UP000190834">
    <property type="component" value="Unassembled WGS sequence"/>
</dbReference>
<dbReference type="EMBL" id="FUXB01000018">
    <property type="protein sequence ID" value="SKA22893.1"/>
    <property type="molecule type" value="Genomic_DNA"/>
</dbReference>
<dbReference type="STRING" id="1123491.SAMN02745782_02974"/>
<evidence type="ECO:0000313" key="2">
    <source>
        <dbReference type="Proteomes" id="UP000190834"/>
    </source>
</evidence>
<dbReference type="AlphaFoldDB" id="A0A1T4S3U3"/>
<proteinExistence type="predicted"/>
<sequence length="129" mass="15249">MILNCLEGKKLDLDELAFLDFVLIYSEEFEGPRNLHPVVPNYLAELPHKRSTLHESLDLFISRGLINKLYDSDGIVYEANDLTHEFVSCLKSNYYKLAWKNLIWIEDNLYNLKFKYRSNINLVRLSDDY</sequence>
<evidence type="ECO:0000313" key="1">
    <source>
        <dbReference type="EMBL" id="SKA22893.1"/>
    </source>
</evidence>
<keyword evidence="2" id="KW-1185">Reference proteome</keyword>
<protein>
    <submittedName>
        <fullName evidence="1">Uncharacterized protein</fullName>
    </submittedName>
</protein>
<dbReference type="Pfam" id="PF20288">
    <property type="entry name" value="MC2"/>
    <property type="match status" value="1"/>
</dbReference>
<reference evidence="2" key="1">
    <citation type="submission" date="2017-02" db="EMBL/GenBank/DDBJ databases">
        <authorList>
            <person name="Varghese N."/>
            <person name="Submissions S."/>
        </authorList>
    </citation>
    <scope>NUCLEOTIDE SEQUENCE [LARGE SCALE GENOMIC DNA]</scope>
    <source>
        <strain evidence="2">DSM 19608</strain>
    </source>
</reference>
<gene>
    <name evidence="1" type="ORF">SAMN02745782_02974</name>
</gene>
<accession>A0A1T4S3U3</accession>